<dbReference type="SUPFAM" id="SSF53474">
    <property type="entry name" value="alpha/beta-Hydrolases"/>
    <property type="match status" value="1"/>
</dbReference>
<dbReference type="Pfam" id="PF12697">
    <property type="entry name" value="Abhydrolase_6"/>
    <property type="match status" value="1"/>
</dbReference>
<dbReference type="PANTHER" id="PTHR43194">
    <property type="entry name" value="HYDROLASE ALPHA/BETA FOLD FAMILY"/>
    <property type="match status" value="1"/>
</dbReference>
<organism evidence="2 3">
    <name type="scientific">Conexibacter arvalis</name>
    <dbReference type="NCBI Taxonomy" id="912552"/>
    <lineage>
        <taxon>Bacteria</taxon>
        <taxon>Bacillati</taxon>
        <taxon>Actinomycetota</taxon>
        <taxon>Thermoleophilia</taxon>
        <taxon>Solirubrobacterales</taxon>
        <taxon>Conexibacteraceae</taxon>
        <taxon>Conexibacter</taxon>
    </lineage>
</organism>
<dbReference type="Proteomes" id="UP000585272">
    <property type="component" value="Unassembled WGS sequence"/>
</dbReference>
<evidence type="ECO:0000313" key="3">
    <source>
        <dbReference type="Proteomes" id="UP000585272"/>
    </source>
</evidence>
<dbReference type="InterPro" id="IPR029058">
    <property type="entry name" value="AB_hydrolase_fold"/>
</dbReference>
<dbReference type="PANTHER" id="PTHR43194:SF5">
    <property type="entry name" value="PIMELOYL-[ACYL-CARRIER PROTEIN] METHYL ESTER ESTERASE"/>
    <property type="match status" value="1"/>
</dbReference>
<dbReference type="RefSeq" id="WP_183340309.1">
    <property type="nucleotide sequence ID" value="NZ_JACHNU010000001.1"/>
</dbReference>
<evidence type="ECO:0000313" key="2">
    <source>
        <dbReference type="EMBL" id="MBB4661825.1"/>
    </source>
</evidence>
<keyword evidence="3" id="KW-1185">Reference proteome</keyword>
<protein>
    <submittedName>
        <fullName evidence="2">Pimeloyl-ACP methyl ester carboxylesterase</fullName>
    </submittedName>
</protein>
<evidence type="ECO:0000259" key="1">
    <source>
        <dbReference type="Pfam" id="PF12697"/>
    </source>
</evidence>
<name>A0A840IBW9_9ACTN</name>
<dbReference type="GO" id="GO:0003824">
    <property type="term" value="F:catalytic activity"/>
    <property type="evidence" value="ECO:0007669"/>
    <property type="project" value="UniProtKB-ARBA"/>
</dbReference>
<dbReference type="EMBL" id="JACHNU010000001">
    <property type="protein sequence ID" value="MBB4661825.1"/>
    <property type="molecule type" value="Genomic_DNA"/>
</dbReference>
<sequence>MSATAGRAGGARVGHEPRTGLYWELLGPDEPGFDPPLLFIHGGGATGACWRATPDGRRGWADLLAERGHRAWVTDWPGTGRSGNRNGLEIAYADVVEGYLTLLRETIGEPVVVVCHSMGGAVTWQLVEHAPELVAGVLSIAGAYPANAMTGRSEVVSDDGQVAVVDFVDTGVRNSVDRRVMNLYGDGYVYKQGIATSTRFPMDQVDAMRAGFVGLPPRMLLQRLGVEPGLPRVEDGAGFVGKPIRLLTGGEDPAHTREIEERTVAMLRGWGADIELVWLPDRGIDGNGHFMFFEENSDELLEIVAEQLTAVGVAAR</sequence>
<dbReference type="InterPro" id="IPR000073">
    <property type="entry name" value="AB_hydrolase_1"/>
</dbReference>
<dbReference type="AlphaFoldDB" id="A0A840IBW9"/>
<gene>
    <name evidence="2" type="ORF">BDZ31_001398</name>
</gene>
<proteinExistence type="predicted"/>
<dbReference type="Gene3D" id="3.40.50.1820">
    <property type="entry name" value="alpha/beta hydrolase"/>
    <property type="match status" value="2"/>
</dbReference>
<feature type="domain" description="AB hydrolase-1" evidence="1">
    <location>
        <begin position="37"/>
        <end position="302"/>
    </location>
</feature>
<accession>A0A840IBW9</accession>
<reference evidence="2 3" key="1">
    <citation type="submission" date="2020-08" db="EMBL/GenBank/DDBJ databases">
        <title>Genomic Encyclopedia of Archaeal and Bacterial Type Strains, Phase II (KMG-II): from individual species to whole genera.</title>
        <authorList>
            <person name="Goeker M."/>
        </authorList>
    </citation>
    <scope>NUCLEOTIDE SEQUENCE [LARGE SCALE GENOMIC DNA]</scope>
    <source>
        <strain evidence="2 3">DSM 23288</strain>
    </source>
</reference>
<dbReference type="InterPro" id="IPR050228">
    <property type="entry name" value="Carboxylesterase_BioH"/>
</dbReference>
<comment type="caution">
    <text evidence="2">The sequence shown here is derived from an EMBL/GenBank/DDBJ whole genome shotgun (WGS) entry which is preliminary data.</text>
</comment>